<dbReference type="SMART" id="SM00450">
    <property type="entry name" value="RHOD"/>
    <property type="match status" value="1"/>
</dbReference>
<proteinExistence type="predicted"/>
<dbReference type="PANTHER" id="PTHR42838:SF2">
    <property type="entry name" value="NITROUS-OXIDE REDUCTASE"/>
    <property type="match status" value="1"/>
</dbReference>
<feature type="domain" description="Rhodanese" evidence="4">
    <location>
        <begin position="59"/>
        <end position="147"/>
    </location>
</feature>
<dbReference type="PROSITE" id="PS50857">
    <property type="entry name" value="COX2_CUA"/>
    <property type="match status" value="1"/>
</dbReference>
<dbReference type="InterPro" id="IPR051403">
    <property type="entry name" value="NosZ/Cyto_c_oxidase_sub2"/>
</dbReference>
<evidence type="ECO:0008006" key="8">
    <source>
        <dbReference type="Google" id="ProtNLM"/>
    </source>
</evidence>
<feature type="domain" description="Cytochrome oxidase subunit II copper A binding" evidence="5">
    <location>
        <begin position="173"/>
        <end position="266"/>
    </location>
</feature>
<evidence type="ECO:0000313" key="6">
    <source>
        <dbReference type="EMBL" id="OGK44419.1"/>
    </source>
</evidence>
<evidence type="ECO:0000259" key="5">
    <source>
        <dbReference type="PROSITE" id="PS50857"/>
    </source>
</evidence>
<name>A0A1F7IM11_9BACT</name>
<evidence type="ECO:0000256" key="2">
    <source>
        <dbReference type="ARBA" id="ARBA00022723"/>
    </source>
</evidence>
<evidence type="ECO:0000313" key="7">
    <source>
        <dbReference type="Proteomes" id="UP000178040"/>
    </source>
</evidence>
<dbReference type="Gene3D" id="3.40.250.10">
    <property type="entry name" value="Rhodanese-like domain"/>
    <property type="match status" value="1"/>
</dbReference>
<dbReference type="Pfam" id="PF00581">
    <property type="entry name" value="Rhodanese"/>
    <property type="match status" value="1"/>
</dbReference>
<dbReference type="PANTHER" id="PTHR42838">
    <property type="entry name" value="CYTOCHROME C OXIDASE SUBUNIT II"/>
    <property type="match status" value="1"/>
</dbReference>
<dbReference type="CDD" id="cd00158">
    <property type="entry name" value="RHOD"/>
    <property type="match status" value="1"/>
</dbReference>
<dbReference type="SUPFAM" id="SSF49503">
    <property type="entry name" value="Cupredoxins"/>
    <property type="match status" value="1"/>
</dbReference>
<protein>
    <recommendedName>
        <fullName evidence="8">Rhodanese domain-containing protein</fullName>
    </recommendedName>
</protein>
<evidence type="ECO:0000256" key="1">
    <source>
        <dbReference type="ARBA" id="ARBA00004196"/>
    </source>
</evidence>
<sequence>MKKSTILLLFLVFFASISSIFLLQKGTFRSNNDTSVTTGKSYNPVEYTPTDLESLLEKQSEKYVVIDARTRLEYDKGHVPGALHADYYDSASLIQAAGSKIPITYDAFSSMRGPYAAYQLYQAGYKNVGILYGGLTAWAEDIQQLDSTDGQPGSVFMHPKNIFPEKVKAEYPANKGTVEFNIVAKRFSFKPNQIVVQHGQKVILHVVSRDVIHGFALPEFNIEEELLPNLQKEITFIANRKGNFTFITNVVSGRDYASMVGNIIVN</sequence>
<evidence type="ECO:0000256" key="3">
    <source>
        <dbReference type="ARBA" id="ARBA00023008"/>
    </source>
</evidence>
<dbReference type="Pfam" id="PF13473">
    <property type="entry name" value="Cupredoxin_1"/>
    <property type="match status" value="1"/>
</dbReference>
<dbReference type="InterPro" id="IPR028096">
    <property type="entry name" value="EfeO_Cupredoxin"/>
</dbReference>
<organism evidence="6 7">
    <name type="scientific">Candidatus Roizmanbacteria bacterium RIFCSPLOWO2_01_FULL_37_16</name>
    <dbReference type="NCBI Taxonomy" id="1802058"/>
    <lineage>
        <taxon>Bacteria</taxon>
        <taxon>Candidatus Roizmaniibacteriota</taxon>
    </lineage>
</organism>
<keyword evidence="3" id="KW-0186">Copper</keyword>
<dbReference type="Gene3D" id="2.60.40.420">
    <property type="entry name" value="Cupredoxins - blue copper proteins"/>
    <property type="match status" value="1"/>
</dbReference>
<dbReference type="GO" id="GO:0016020">
    <property type="term" value="C:membrane"/>
    <property type="evidence" value="ECO:0007669"/>
    <property type="project" value="InterPro"/>
</dbReference>
<dbReference type="GO" id="GO:0005507">
    <property type="term" value="F:copper ion binding"/>
    <property type="evidence" value="ECO:0007669"/>
    <property type="project" value="InterPro"/>
</dbReference>
<dbReference type="PROSITE" id="PS50206">
    <property type="entry name" value="RHODANESE_3"/>
    <property type="match status" value="1"/>
</dbReference>
<dbReference type="SUPFAM" id="SSF52821">
    <property type="entry name" value="Rhodanese/Cell cycle control phosphatase"/>
    <property type="match status" value="1"/>
</dbReference>
<gene>
    <name evidence="6" type="ORF">A3B40_02700</name>
</gene>
<dbReference type="InterPro" id="IPR008972">
    <property type="entry name" value="Cupredoxin"/>
</dbReference>
<evidence type="ECO:0000259" key="4">
    <source>
        <dbReference type="PROSITE" id="PS50206"/>
    </source>
</evidence>
<dbReference type="InterPro" id="IPR036873">
    <property type="entry name" value="Rhodanese-like_dom_sf"/>
</dbReference>
<dbReference type="Proteomes" id="UP000178040">
    <property type="component" value="Unassembled WGS sequence"/>
</dbReference>
<accession>A0A1F7IM11</accession>
<reference evidence="6 7" key="1">
    <citation type="journal article" date="2016" name="Nat. Commun.">
        <title>Thousands of microbial genomes shed light on interconnected biogeochemical processes in an aquifer system.</title>
        <authorList>
            <person name="Anantharaman K."/>
            <person name="Brown C.T."/>
            <person name="Hug L.A."/>
            <person name="Sharon I."/>
            <person name="Castelle C.J."/>
            <person name="Probst A.J."/>
            <person name="Thomas B.C."/>
            <person name="Singh A."/>
            <person name="Wilkins M.J."/>
            <person name="Karaoz U."/>
            <person name="Brodie E.L."/>
            <person name="Williams K.H."/>
            <person name="Hubbard S.S."/>
            <person name="Banfield J.F."/>
        </authorList>
    </citation>
    <scope>NUCLEOTIDE SEQUENCE [LARGE SCALE GENOMIC DNA]</scope>
</reference>
<dbReference type="AlphaFoldDB" id="A0A1F7IM11"/>
<dbReference type="InterPro" id="IPR002429">
    <property type="entry name" value="CcO_II-like_C"/>
</dbReference>
<comment type="caution">
    <text evidence="6">The sequence shown here is derived from an EMBL/GenBank/DDBJ whole genome shotgun (WGS) entry which is preliminary data.</text>
</comment>
<comment type="subcellular location">
    <subcellularLocation>
        <location evidence="1">Cell envelope</location>
    </subcellularLocation>
</comment>
<keyword evidence="2" id="KW-0479">Metal-binding</keyword>
<dbReference type="EMBL" id="MGAI01000028">
    <property type="protein sequence ID" value="OGK44419.1"/>
    <property type="molecule type" value="Genomic_DNA"/>
</dbReference>
<dbReference type="GO" id="GO:0030313">
    <property type="term" value="C:cell envelope"/>
    <property type="evidence" value="ECO:0007669"/>
    <property type="project" value="UniProtKB-SubCell"/>
</dbReference>
<dbReference type="InterPro" id="IPR001763">
    <property type="entry name" value="Rhodanese-like_dom"/>
</dbReference>
<dbReference type="GO" id="GO:0004129">
    <property type="term" value="F:cytochrome-c oxidase activity"/>
    <property type="evidence" value="ECO:0007669"/>
    <property type="project" value="InterPro"/>
</dbReference>